<dbReference type="InterPro" id="IPR036249">
    <property type="entry name" value="Thioredoxin-like_sf"/>
</dbReference>
<dbReference type="PANTHER" id="PTHR45663">
    <property type="entry name" value="GEO12009P1"/>
    <property type="match status" value="1"/>
</dbReference>
<dbReference type="SUPFAM" id="SSF52833">
    <property type="entry name" value="Thioredoxin-like"/>
    <property type="match status" value="1"/>
</dbReference>
<dbReference type="GO" id="GO:0005737">
    <property type="term" value="C:cytoplasm"/>
    <property type="evidence" value="ECO:0007669"/>
    <property type="project" value="TreeGrafter"/>
</dbReference>
<feature type="domain" description="Thioredoxin" evidence="11">
    <location>
        <begin position="1"/>
        <end position="106"/>
    </location>
</feature>
<gene>
    <name evidence="12" type="primary">trxA</name>
    <name evidence="12" type="ORF">IAA04_08645</name>
</gene>
<comment type="similarity">
    <text evidence="1 8">Belongs to the thioredoxin family.</text>
</comment>
<keyword evidence="6 10" id="KW-0676">Redox-active center</keyword>
<dbReference type="InterPro" id="IPR017937">
    <property type="entry name" value="Thioredoxin_CS"/>
</dbReference>
<evidence type="ECO:0000256" key="7">
    <source>
        <dbReference type="NCBIfam" id="TIGR01068"/>
    </source>
</evidence>
<dbReference type="Proteomes" id="UP000823883">
    <property type="component" value="Unassembled WGS sequence"/>
</dbReference>
<dbReference type="PANTHER" id="PTHR45663:SF11">
    <property type="entry name" value="GEO12009P1"/>
    <property type="match status" value="1"/>
</dbReference>
<evidence type="ECO:0000259" key="11">
    <source>
        <dbReference type="PROSITE" id="PS51352"/>
    </source>
</evidence>
<dbReference type="GO" id="GO:0015035">
    <property type="term" value="F:protein-disulfide reductase activity"/>
    <property type="evidence" value="ECO:0007669"/>
    <property type="project" value="UniProtKB-UniRule"/>
</dbReference>
<dbReference type="InterPro" id="IPR013766">
    <property type="entry name" value="Thioredoxin_domain"/>
</dbReference>
<dbReference type="PIRSF" id="PIRSF000077">
    <property type="entry name" value="Thioredoxin"/>
    <property type="match status" value="1"/>
</dbReference>
<name>A0A9D2T746_9FIRM</name>
<dbReference type="Pfam" id="PF00085">
    <property type="entry name" value="Thioredoxin"/>
    <property type="match status" value="1"/>
</dbReference>
<evidence type="ECO:0000256" key="4">
    <source>
        <dbReference type="ARBA" id="ARBA00022982"/>
    </source>
</evidence>
<evidence type="ECO:0000256" key="5">
    <source>
        <dbReference type="ARBA" id="ARBA00023157"/>
    </source>
</evidence>
<sequence>MECVFTTQNFDTDVLRSDKPVLVDFYADWCGPCKMMAPTVEELAADFAGKAKVGKLNVDLSPEIAERYGIMSIPTLLIIRDGEVFYKAIGVQNKQVIADALNKALM</sequence>
<keyword evidence="4" id="KW-0249">Electron transport</keyword>
<dbReference type="EMBL" id="DWWL01000055">
    <property type="protein sequence ID" value="HJC48104.1"/>
    <property type="molecule type" value="Genomic_DNA"/>
</dbReference>
<evidence type="ECO:0000256" key="3">
    <source>
        <dbReference type="ARBA" id="ARBA00022448"/>
    </source>
</evidence>
<feature type="site" description="Contributes to redox potential value" evidence="9">
    <location>
        <position position="32"/>
    </location>
</feature>
<feature type="disulfide bond" description="Redox-active" evidence="10">
    <location>
        <begin position="30"/>
        <end position="33"/>
    </location>
</feature>
<reference evidence="12" key="2">
    <citation type="submission" date="2021-04" db="EMBL/GenBank/DDBJ databases">
        <authorList>
            <person name="Gilroy R."/>
        </authorList>
    </citation>
    <scope>NUCLEOTIDE SEQUENCE</scope>
    <source>
        <strain evidence="12">CHK183-5548</strain>
    </source>
</reference>
<reference evidence="12" key="1">
    <citation type="journal article" date="2021" name="PeerJ">
        <title>Extensive microbial diversity within the chicken gut microbiome revealed by metagenomics and culture.</title>
        <authorList>
            <person name="Gilroy R."/>
            <person name="Ravi A."/>
            <person name="Getino M."/>
            <person name="Pursley I."/>
            <person name="Horton D.L."/>
            <person name="Alikhan N.F."/>
            <person name="Baker D."/>
            <person name="Gharbi K."/>
            <person name="Hall N."/>
            <person name="Watson M."/>
            <person name="Adriaenssens E.M."/>
            <person name="Foster-Nyarko E."/>
            <person name="Jarju S."/>
            <person name="Secka A."/>
            <person name="Antonio M."/>
            <person name="Oren A."/>
            <person name="Chaudhuri R.R."/>
            <person name="La Ragione R."/>
            <person name="Hildebrand F."/>
            <person name="Pallen M.J."/>
        </authorList>
    </citation>
    <scope>NUCLEOTIDE SEQUENCE</scope>
    <source>
        <strain evidence="12">CHK183-5548</strain>
    </source>
</reference>
<keyword evidence="5 10" id="KW-1015">Disulfide bond</keyword>
<dbReference type="PRINTS" id="PR00421">
    <property type="entry name" value="THIOREDOXIN"/>
</dbReference>
<evidence type="ECO:0000313" key="12">
    <source>
        <dbReference type="EMBL" id="HJC48104.1"/>
    </source>
</evidence>
<evidence type="ECO:0000256" key="9">
    <source>
        <dbReference type="PIRSR" id="PIRSR000077-1"/>
    </source>
</evidence>
<feature type="site" description="Contributes to redox potential value" evidence="9">
    <location>
        <position position="31"/>
    </location>
</feature>
<dbReference type="PROSITE" id="PS00194">
    <property type="entry name" value="THIOREDOXIN_1"/>
    <property type="match status" value="1"/>
</dbReference>
<dbReference type="NCBIfam" id="TIGR01068">
    <property type="entry name" value="thioredoxin"/>
    <property type="match status" value="1"/>
</dbReference>
<comment type="caution">
    <text evidence="12">The sequence shown here is derived from an EMBL/GenBank/DDBJ whole genome shotgun (WGS) entry which is preliminary data.</text>
</comment>
<evidence type="ECO:0000313" key="13">
    <source>
        <dbReference type="Proteomes" id="UP000823883"/>
    </source>
</evidence>
<dbReference type="PROSITE" id="PS51352">
    <property type="entry name" value="THIOREDOXIN_2"/>
    <property type="match status" value="1"/>
</dbReference>
<feature type="active site" description="Nucleophile" evidence="9">
    <location>
        <position position="30"/>
    </location>
</feature>
<dbReference type="InterPro" id="IPR005746">
    <property type="entry name" value="Thioredoxin"/>
</dbReference>
<dbReference type="AlphaFoldDB" id="A0A9D2T746"/>
<evidence type="ECO:0000256" key="1">
    <source>
        <dbReference type="ARBA" id="ARBA00008987"/>
    </source>
</evidence>
<dbReference type="CDD" id="cd02947">
    <property type="entry name" value="TRX_family"/>
    <property type="match status" value="1"/>
</dbReference>
<organism evidence="12 13">
    <name type="scientific">Candidatus Lachnoclostridium pullistercoris</name>
    <dbReference type="NCBI Taxonomy" id="2838632"/>
    <lineage>
        <taxon>Bacteria</taxon>
        <taxon>Bacillati</taxon>
        <taxon>Bacillota</taxon>
        <taxon>Clostridia</taxon>
        <taxon>Lachnospirales</taxon>
        <taxon>Lachnospiraceae</taxon>
    </lineage>
</organism>
<dbReference type="Gene3D" id="3.40.30.10">
    <property type="entry name" value="Glutaredoxin"/>
    <property type="match status" value="1"/>
</dbReference>
<evidence type="ECO:0000256" key="8">
    <source>
        <dbReference type="PIRNR" id="PIRNR000077"/>
    </source>
</evidence>
<dbReference type="FunFam" id="3.40.30.10:FF:000001">
    <property type="entry name" value="Thioredoxin"/>
    <property type="match status" value="1"/>
</dbReference>
<protein>
    <recommendedName>
        <fullName evidence="2 7">Thioredoxin</fullName>
    </recommendedName>
</protein>
<evidence type="ECO:0000256" key="6">
    <source>
        <dbReference type="ARBA" id="ARBA00023284"/>
    </source>
</evidence>
<feature type="active site" description="Nucleophile" evidence="9">
    <location>
        <position position="33"/>
    </location>
</feature>
<proteinExistence type="inferred from homology"/>
<accession>A0A9D2T746</accession>
<feature type="site" description="Deprotonates C-terminal active site Cys" evidence="9">
    <location>
        <position position="24"/>
    </location>
</feature>
<keyword evidence="3" id="KW-0813">Transport</keyword>
<evidence type="ECO:0000256" key="2">
    <source>
        <dbReference type="ARBA" id="ARBA00020570"/>
    </source>
</evidence>
<evidence type="ECO:0000256" key="10">
    <source>
        <dbReference type="PIRSR" id="PIRSR000077-4"/>
    </source>
</evidence>